<accession>A0AAW7I9I7</accession>
<sequence>MVIRQLQGFSFPLALFVRIVAYKKRRGGFTFYGIVCTEAYSKKGQFNGERNLEDFVVILNSIKNNVEG</sequence>
<name>A0AAW7I9I7_9BACI</name>
<dbReference type="RefSeq" id="WP_289319743.1">
    <property type="nucleotide sequence ID" value="NZ_JAUCEY010000008.1"/>
</dbReference>
<gene>
    <name evidence="1" type="ORF">QUF89_08150</name>
</gene>
<dbReference type="AlphaFoldDB" id="A0AAW7I9I7"/>
<protein>
    <submittedName>
        <fullName evidence="1">Uncharacterized protein</fullName>
    </submittedName>
</protein>
<evidence type="ECO:0000313" key="2">
    <source>
        <dbReference type="Proteomes" id="UP001234602"/>
    </source>
</evidence>
<dbReference type="Proteomes" id="UP001234602">
    <property type="component" value="Unassembled WGS sequence"/>
</dbReference>
<organism evidence="1 2">
    <name type="scientific">Peribacillus simplex</name>
    <dbReference type="NCBI Taxonomy" id="1478"/>
    <lineage>
        <taxon>Bacteria</taxon>
        <taxon>Bacillati</taxon>
        <taxon>Bacillota</taxon>
        <taxon>Bacilli</taxon>
        <taxon>Bacillales</taxon>
        <taxon>Bacillaceae</taxon>
        <taxon>Peribacillus</taxon>
    </lineage>
</organism>
<proteinExistence type="predicted"/>
<reference evidence="1" key="1">
    <citation type="submission" date="2023-06" db="EMBL/GenBank/DDBJ databases">
        <title>Comparative genomics of Bacillaceae isolates and their secondary metabolite potential.</title>
        <authorList>
            <person name="Song L."/>
            <person name="Nielsen L.J."/>
            <person name="Mohite O."/>
            <person name="Xu X."/>
            <person name="Weber T."/>
            <person name="Kovacs A.T."/>
        </authorList>
    </citation>
    <scope>NUCLEOTIDE SEQUENCE</scope>
    <source>
        <strain evidence="1">D8_B_37</strain>
    </source>
</reference>
<evidence type="ECO:0000313" key="1">
    <source>
        <dbReference type="EMBL" id="MDM5452165.1"/>
    </source>
</evidence>
<comment type="caution">
    <text evidence="1">The sequence shown here is derived from an EMBL/GenBank/DDBJ whole genome shotgun (WGS) entry which is preliminary data.</text>
</comment>
<dbReference type="EMBL" id="JAUCEY010000008">
    <property type="protein sequence ID" value="MDM5452165.1"/>
    <property type="molecule type" value="Genomic_DNA"/>
</dbReference>